<keyword evidence="3" id="KW-1003">Cell membrane</keyword>
<dbReference type="SUPFAM" id="SSF161098">
    <property type="entry name" value="MetI-like"/>
    <property type="match status" value="1"/>
</dbReference>
<feature type="transmembrane region" description="Helical" evidence="7">
    <location>
        <begin position="85"/>
        <end position="109"/>
    </location>
</feature>
<geneLocation type="plasmid" evidence="9 10">
    <name>pAb134-01</name>
</geneLocation>
<feature type="transmembrane region" description="Helical" evidence="7">
    <location>
        <begin position="121"/>
        <end position="142"/>
    </location>
</feature>
<reference evidence="9 10" key="1">
    <citation type="journal article" date="2021" name="Angew. Chem. Int. Ed. Engl.">
        <title>A novel family of nonribosomal peptides modulate collective behavior in Pseudovibrio bacteria isolated from marine sponges.</title>
        <authorList>
            <person name="Ioca L.P."/>
            <person name="Dai Y."/>
            <person name="Kunakom S."/>
            <person name="Diaz-Espinosa J."/>
            <person name="Krunic A."/>
            <person name="Crnkovic C.M."/>
            <person name="Orjala J."/>
            <person name="Sanchez L.M."/>
            <person name="Ferreira A.G."/>
            <person name="Berlinck R.G.S."/>
            <person name="Eustaquio A.S."/>
        </authorList>
    </citation>
    <scope>NUCLEOTIDE SEQUENCE [LARGE SCALE GENOMIC DNA]</scope>
    <source>
        <strain evidence="9 10">Ab134</strain>
        <plasmid evidence="9 10">pAb134-01</plasmid>
    </source>
</reference>
<dbReference type="RefSeq" id="WP_075701216.1">
    <property type="nucleotide sequence ID" value="NZ_CP074127.1"/>
</dbReference>
<proteinExistence type="inferred from homology"/>
<evidence type="ECO:0000256" key="4">
    <source>
        <dbReference type="ARBA" id="ARBA00022692"/>
    </source>
</evidence>
<evidence type="ECO:0000256" key="5">
    <source>
        <dbReference type="ARBA" id="ARBA00022989"/>
    </source>
</evidence>
<feature type="transmembrane region" description="Helical" evidence="7">
    <location>
        <begin position="198"/>
        <end position="223"/>
    </location>
</feature>
<sequence>MADTATLGSTSDDYVAPKRFNPWPVVIFICLFTLAILFLAPTFGVLLSSVKTTRDIALGDLWAIPSSMYWGNYIEVLSNPAVHGYMLNTFLVAAPATAFSIGLGTLAGYVFSKLPFKGSDLVFLLVVSGMFFPPQVILIPLFRLFNLMGLIDTLWPMIIVHTALGIPICTLLMRNFFATVPNPLREAAILEGASEWQVLTKIALPISLPAIAVLATLQFTWIWNDFLWPLIFTQSDEKRTIMLGLVFMKGQYSVAWGIQGAMSLIASLPTLIVFLFFQRYFIKGMTMGAVKG</sequence>
<keyword evidence="6 7" id="KW-0472">Membrane</keyword>
<evidence type="ECO:0000256" key="6">
    <source>
        <dbReference type="ARBA" id="ARBA00023136"/>
    </source>
</evidence>
<dbReference type="Proteomes" id="UP000680706">
    <property type="component" value="Plasmid pAb134-01"/>
</dbReference>
<organism evidence="9 10">
    <name type="scientific">Pseudovibrio brasiliensis</name>
    <dbReference type="NCBI Taxonomy" id="1898042"/>
    <lineage>
        <taxon>Bacteria</taxon>
        <taxon>Pseudomonadati</taxon>
        <taxon>Pseudomonadota</taxon>
        <taxon>Alphaproteobacteria</taxon>
        <taxon>Hyphomicrobiales</taxon>
        <taxon>Stappiaceae</taxon>
        <taxon>Pseudovibrio</taxon>
    </lineage>
</organism>
<comment type="similarity">
    <text evidence="7">Belongs to the binding-protein-dependent transport system permease family.</text>
</comment>
<name>A0ABX8ATE1_9HYPH</name>
<keyword evidence="4 7" id="KW-0812">Transmembrane</keyword>
<evidence type="ECO:0000256" key="2">
    <source>
        <dbReference type="ARBA" id="ARBA00022448"/>
    </source>
</evidence>
<accession>A0ABX8ATE1</accession>
<keyword evidence="9" id="KW-0614">Plasmid</keyword>
<evidence type="ECO:0000259" key="8">
    <source>
        <dbReference type="PROSITE" id="PS50928"/>
    </source>
</evidence>
<dbReference type="InterPro" id="IPR035906">
    <property type="entry name" value="MetI-like_sf"/>
</dbReference>
<gene>
    <name evidence="9" type="ORF">KGB56_23780</name>
</gene>
<dbReference type="PANTHER" id="PTHR43744">
    <property type="entry name" value="ABC TRANSPORTER PERMEASE PROTEIN MG189-RELATED-RELATED"/>
    <property type="match status" value="1"/>
</dbReference>
<keyword evidence="5 7" id="KW-1133">Transmembrane helix</keyword>
<evidence type="ECO:0000313" key="9">
    <source>
        <dbReference type="EMBL" id="QUS58349.1"/>
    </source>
</evidence>
<evidence type="ECO:0000313" key="10">
    <source>
        <dbReference type="Proteomes" id="UP000680706"/>
    </source>
</evidence>
<keyword evidence="2 7" id="KW-0813">Transport</keyword>
<dbReference type="Pfam" id="PF00528">
    <property type="entry name" value="BPD_transp_1"/>
    <property type="match status" value="1"/>
</dbReference>
<evidence type="ECO:0000256" key="3">
    <source>
        <dbReference type="ARBA" id="ARBA00022475"/>
    </source>
</evidence>
<protein>
    <submittedName>
        <fullName evidence="9">Carbohydrate ABC transporter permease</fullName>
    </submittedName>
</protein>
<feature type="transmembrane region" description="Helical" evidence="7">
    <location>
        <begin position="23"/>
        <end position="47"/>
    </location>
</feature>
<dbReference type="InterPro" id="IPR000515">
    <property type="entry name" value="MetI-like"/>
</dbReference>
<keyword evidence="10" id="KW-1185">Reference proteome</keyword>
<feature type="transmembrane region" description="Helical" evidence="7">
    <location>
        <begin position="254"/>
        <end position="277"/>
    </location>
</feature>
<feature type="domain" description="ABC transmembrane type-1" evidence="8">
    <location>
        <begin position="86"/>
        <end position="277"/>
    </location>
</feature>
<dbReference type="Gene3D" id="1.10.3720.10">
    <property type="entry name" value="MetI-like"/>
    <property type="match status" value="1"/>
</dbReference>
<dbReference type="CDD" id="cd06261">
    <property type="entry name" value="TM_PBP2"/>
    <property type="match status" value="1"/>
</dbReference>
<evidence type="ECO:0000256" key="1">
    <source>
        <dbReference type="ARBA" id="ARBA00004651"/>
    </source>
</evidence>
<feature type="transmembrane region" description="Helical" evidence="7">
    <location>
        <begin position="154"/>
        <end position="177"/>
    </location>
</feature>
<evidence type="ECO:0000256" key="7">
    <source>
        <dbReference type="RuleBase" id="RU363032"/>
    </source>
</evidence>
<comment type="subcellular location">
    <subcellularLocation>
        <location evidence="1 7">Cell membrane</location>
        <topology evidence="1 7">Multi-pass membrane protein</topology>
    </subcellularLocation>
</comment>
<dbReference type="EMBL" id="CP074127">
    <property type="protein sequence ID" value="QUS58349.1"/>
    <property type="molecule type" value="Genomic_DNA"/>
</dbReference>
<dbReference type="PROSITE" id="PS50928">
    <property type="entry name" value="ABC_TM1"/>
    <property type="match status" value="1"/>
</dbReference>